<evidence type="ECO:0000313" key="1">
    <source>
        <dbReference type="EMBL" id="EOP32277.1"/>
    </source>
</evidence>
<dbReference type="AlphaFoldDB" id="R8MDT6"/>
<comment type="caution">
    <text evidence="1">The sequence shown here is derived from an EMBL/GenBank/DDBJ whole genome shotgun (WGS) entry which is preliminary data.</text>
</comment>
<dbReference type="RefSeq" id="WP_016121261.1">
    <property type="nucleotide sequence ID" value="NZ_KB976684.1"/>
</dbReference>
<reference evidence="2" key="1">
    <citation type="submission" date="2012-12" db="EMBL/GenBank/DDBJ databases">
        <title>The genome sequence of Bacillus cereus VD146.</title>
        <authorList>
            <consortium name="The Broad Institute Genome Sequencing Platform"/>
            <consortium name="The Broad Institute Genome Sequencing Center for Infectious Disease"/>
            <person name="Feldgarden M."/>
            <person name="Van der Auwera G.A."/>
            <person name="Mahillon J."/>
            <person name="Duprez V."/>
            <person name="Timmery S."/>
            <person name="Mattelet C."/>
            <person name="Dierick K."/>
            <person name="Sun M."/>
            <person name="Yu Z."/>
            <person name="Zhu L."/>
            <person name="Hu X."/>
            <person name="Shank E.B."/>
            <person name="Swiecicka I."/>
            <person name="Hansen B.M."/>
            <person name="Andrup L."/>
            <person name="Walker B."/>
            <person name="Young S.K."/>
            <person name="Zeng Q."/>
            <person name="Gargeya S."/>
            <person name="Fitzgerald M."/>
            <person name="Haas B."/>
            <person name="Abouelleil A."/>
            <person name="Alvarado L."/>
            <person name="Arachchi H.M."/>
            <person name="Berlin A.M."/>
            <person name="Chapman S.B."/>
            <person name="Dewar J."/>
            <person name="Goldberg J."/>
            <person name="Griggs A."/>
            <person name="Gujja S."/>
            <person name="Hansen M."/>
            <person name="Howarth C."/>
            <person name="Imamovic A."/>
            <person name="Larimer J."/>
            <person name="McCowan C."/>
            <person name="Murphy C."/>
            <person name="Neiman D."/>
            <person name="Pearson M."/>
            <person name="Priest M."/>
            <person name="Roberts A."/>
            <person name="Saif S."/>
            <person name="Shea T."/>
            <person name="Sisk P."/>
            <person name="Sykes S."/>
            <person name="Wortman J."/>
            <person name="Nusbaum C."/>
            <person name="Birren B."/>
        </authorList>
    </citation>
    <scope>NUCLEOTIDE SEQUENCE [LARGE SCALE GENOMIC DNA]</scope>
    <source>
        <strain evidence="2">VD146</strain>
    </source>
</reference>
<organism evidence="1 2">
    <name type="scientific">Bacillus cereus (strain VD146)</name>
    <dbReference type="NCBI Taxonomy" id="1053236"/>
    <lineage>
        <taxon>Bacteria</taxon>
        <taxon>Bacillati</taxon>
        <taxon>Bacillota</taxon>
        <taxon>Bacilli</taxon>
        <taxon>Bacillales</taxon>
        <taxon>Bacillaceae</taxon>
        <taxon>Bacillus</taxon>
        <taxon>Bacillus cereus group</taxon>
    </lineage>
</organism>
<name>R8MDT6_BACCX</name>
<dbReference type="EMBL" id="AHFE01000075">
    <property type="protein sequence ID" value="EOP32277.1"/>
    <property type="molecule type" value="Genomic_DNA"/>
</dbReference>
<dbReference type="Proteomes" id="UP000014020">
    <property type="component" value="Unassembled WGS sequence"/>
</dbReference>
<protein>
    <submittedName>
        <fullName evidence="1">Uncharacterized protein</fullName>
    </submittedName>
</protein>
<evidence type="ECO:0000313" key="2">
    <source>
        <dbReference type="Proteomes" id="UP000014020"/>
    </source>
</evidence>
<dbReference type="PATRIC" id="fig|1053236.3.peg.6176"/>
<gene>
    <name evidence="1" type="ORF">IK1_05813</name>
</gene>
<sequence>MNKCKGNMNVINYVMLIEYVCQTCKFHEIQPVIIPKIKCPTCGYFVDFIELGEE</sequence>
<dbReference type="HOGENOM" id="CLU_213038_0_0_9"/>
<accession>R8MDT6</accession>
<proteinExistence type="predicted"/>